<reference evidence="8 9" key="1">
    <citation type="submission" date="2019-11" db="EMBL/GenBank/DDBJ databases">
        <title>Lactobacillus sp. nov. CRM56-3, isolated from fermented tea leaves.</title>
        <authorList>
            <person name="Phuengjayaem S."/>
            <person name="Tanasupawat S."/>
        </authorList>
    </citation>
    <scope>NUCLEOTIDE SEQUENCE [LARGE SCALE GENOMIC DNA]</scope>
    <source>
        <strain evidence="8 9">CRM56-3</strain>
    </source>
</reference>
<evidence type="ECO:0000256" key="6">
    <source>
        <dbReference type="HAMAP-Rule" id="MF_00242"/>
    </source>
</evidence>
<keyword evidence="3 6" id="KW-0056">Arginine metabolism</keyword>
<evidence type="ECO:0000256" key="3">
    <source>
        <dbReference type="ARBA" id="ARBA00022503"/>
    </source>
</evidence>
<comment type="caution">
    <text evidence="8">The sequence shown here is derived from an EMBL/GenBank/DDBJ whole genome shotgun (WGS) entry which is preliminary data.</text>
</comment>
<dbReference type="Gene3D" id="3.75.10.10">
    <property type="entry name" value="L-arginine/glycine Amidinotransferase, Chain A"/>
    <property type="match status" value="1"/>
</dbReference>
<dbReference type="NCBIfam" id="NF002381">
    <property type="entry name" value="PRK01388.1"/>
    <property type="match status" value="1"/>
</dbReference>
<organism evidence="8 9">
    <name type="scientific">Secundilactobacillus folii</name>
    <dbReference type="NCBI Taxonomy" id="2678357"/>
    <lineage>
        <taxon>Bacteria</taxon>
        <taxon>Bacillati</taxon>
        <taxon>Bacillota</taxon>
        <taxon>Bacilli</taxon>
        <taxon>Lactobacillales</taxon>
        <taxon>Lactobacillaceae</taxon>
        <taxon>Secundilactobacillus</taxon>
    </lineage>
</organism>
<evidence type="ECO:0000256" key="1">
    <source>
        <dbReference type="ARBA" id="ARBA00005213"/>
    </source>
</evidence>
<dbReference type="PANTHER" id="PTHR47271:SF2">
    <property type="entry name" value="ARGININE DEIMINASE"/>
    <property type="match status" value="1"/>
</dbReference>
<dbReference type="Gene3D" id="1.10.3930.10">
    <property type="entry name" value="Arginine deiminase"/>
    <property type="match status" value="1"/>
</dbReference>
<dbReference type="SUPFAM" id="SSF55909">
    <property type="entry name" value="Pentein"/>
    <property type="match status" value="1"/>
</dbReference>
<dbReference type="GO" id="GO:0019546">
    <property type="term" value="P:L-arginine deiminase pathway"/>
    <property type="evidence" value="ECO:0007669"/>
    <property type="project" value="UniProtKB-UniRule"/>
</dbReference>
<name>A0A7X3C2I1_9LACO</name>
<gene>
    <name evidence="6 8" type="primary">arcA</name>
    <name evidence="8" type="ORF">GM612_09555</name>
</gene>
<dbReference type="AlphaFoldDB" id="A0A7X3C2I1"/>
<dbReference type="InterPro" id="IPR003876">
    <property type="entry name" value="Arg_deiminase"/>
</dbReference>
<sequence length="412" mass="46226">MTKPIHVTSEIGKLDVVMLKRPGAEVENFTPEMMPRLLFDDIPYLPIAQQEHDNFAETLRNNGTEVLYLERLATEALDAGGLSVKQAFLDQMLTESGYAAGILHHVLEEYLLSMTTSEMVVKIMAGVRKNELDFVPRDLVSAAEEHDYPFFMDPMPNLYFTRDPAASIGDGLSINHMTFPARQRESLFMETIINYHPRFANQGLHVWRDRDQTTRIEGGDELVLNDTVIAIGVSERTAASAIEDIARKLFEKQSGFEKVLAIRIPHNHAMMHLDTVFTMINHDQFTVHPGILGEGGQIDTWTITEDAEGELQLNHDRDLKRVLKEVLGLSEIDLIPTGGGDPLIADREQWNDGSNTLAIAPGVVVTYNRNYISNQVLRDHGLKVLEVLSSELSRGRGGPRCMSMPLVRQDLK</sequence>
<keyword evidence="6" id="KW-0963">Cytoplasm</keyword>
<keyword evidence="9" id="KW-1185">Reference proteome</keyword>
<dbReference type="PANTHER" id="PTHR47271">
    <property type="entry name" value="ARGININE DEIMINASE"/>
    <property type="match status" value="1"/>
</dbReference>
<accession>A0A7X3C2I1</accession>
<keyword evidence="4 6" id="KW-0378">Hydrolase</keyword>
<dbReference type="UniPathway" id="UPA00254">
    <property type="reaction ID" value="UER00364"/>
</dbReference>
<dbReference type="GO" id="GO:0005737">
    <property type="term" value="C:cytoplasm"/>
    <property type="evidence" value="ECO:0007669"/>
    <property type="project" value="UniProtKB-SubCell"/>
</dbReference>
<evidence type="ECO:0000313" key="8">
    <source>
        <dbReference type="EMBL" id="MTV82890.1"/>
    </source>
</evidence>
<comment type="similarity">
    <text evidence="2 6">Belongs to the arginine deiminase family.</text>
</comment>
<protein>
    <recommendedName>
        <fullName evidence="6">Arginine deiminase</fullName>
        <shortName evidence="6">ADI</shortName>
        <ecNumber evidence="6">3.5.3.6</ecNumber>
    </recommendedName>
    <alternativeName>
        <fullName evidence="6">Arginine dihydrolase</fullName>
        <shortName evidence="6">AD</shortName>
    </alternativeName>
</protein>
<comment type="subcellular location">
    <subcellularLocation>
        <location evidence="6">Cytoplasm</location>
    </subcellularLocation>
</comment>
<evidence type="ECO:0000256" key="7">
    <source>
        <dbReference type="PIRSR" id="PIRSR006356-1"/>
    </source>
</evidence>
<dbReference type="HAMAP" id="MF_00242">
    <property type="entry name" value="Arg_deiminase"/>
    <property type="match status" value="1"/>
</dbReference>
<dbReference type="Pfam" id="PF02274">
    <property type="entry name" value="ADI"/>
    <property type="match status" value="1"/>
</dbReference>
<dbReference type="PRINTS" id="PR01466">
    <property type="entry name" value="ARGDEIMINASE"/>
</dbReference>
<proteinExistence type="inferred from homology"/>
<dbReference type="RefSeq" id="WP_155432155.1">
    <property type="nucleotide sequence ID" value="NZ_WNJO01000012.1"/>
</dbReference>
<dbReference type="Proteomes" id="UP000466388">
    <property type="component" value="Unassembled WGS sequence"/>
</dbReference>
<dbReference type="GO" id="GO:0016990">
    <property type="term" value="F:arginine deiminase activity"/>
    <property type="evidence" value="ECO:0007669"/>
    <property type="project" value="UniProtKB-UniRule"/>
</dbReference>
<dbReference type="EMBL" id="WNJO01000012">
    <property type="protein sequence ID" value="MTV82890.1"/>
    <property type="molecule type" value="Genomic_DNA"/>
</dbReference>
<dbReference type="PIRSF" id="PIRSF006356">
    <property type="entry name" value="Arg_deiminase"/>
    <property type="match status" value="1"/>
</dbReference>
<dbReference type="NCBIfam" id="TIGR01078">
    <property type="entry name" value="arcA"/>
    <property type="match status" value="1"/>
</dbReference>
<evidence type="ECO:0000256" key="2">
    <source>
        <dbReference type="ARBA" id="ARBA00010206"/>
    </source>
</evidence>
<evidence type="ECO:0000256" key="4">
    <source>
        <dbReference type="ARBA" id="ARBA00022801"/>
    </source>
</evidence>
<dbReference type="EC" id="3.5.3.6" evidence="6"/>
<comment type="catalytic activity">
    <reaction evidence="5 6">
        <text>L-arginine + H2O = L-citrulline + NH4(+)</text>
        <dbReference type="Rhea" id="RHEA:19597"/>
        <dbReference type="ChEBI" id="CHEBI:15377"/>
        <dbReference type="ChEBI" id="CHEBI:28938"/>
        <dbReference type="ChEBI" id="CHEBI:32682"/>
        <dbReference type="ChEBI" id="CHEBI:57743"/>
        <dbReference type="EC" id="3.5.3.6"/>
    </reaction>
</comment>
<comment type="pathway">
    <text evidence="1 6">Amino-acid degradation; L-arginine degradation via ADI pathway; carbamoyl phosphate from L-arginine: step 1/2.</text>
</comment>
<evidence type="ECO:0000256" key="5">
    <source>
        <dbReference type="ARBA" id="ARBA00049429"/>
    </source>
</evidence>
<evidence type="ECO:0000313" key="9">
    <source>
        <dbReference type="Proteomes" id="UP000466388"/>
    </source>
</evidence>
<feature type="active site" description="Amidino-cysteine intermediate" evidence="6 7">
    <location>
        <position position="401"/>
    </location>
</feature>